<dbReference type="PANTHER" id="PTHR30055">
    <property type="entry name" value="HTH-TYPE TRANSCRIPTIONAL REGULATOR RUTR"/>
    <property type="match status" value="1"/>
</dbReference>
<evidence type="ECO:0000313" key="7">
    <source>
        <dbReference type="Proteomes" id="UP000198923"/>
    </source>
</evidence>
<evidence type="ECO:0000259" key="5">
    <source>
        <dbReference type="PROSITE" id="PS50977"/>
    </source>
</evidence>
<dbReference type="PRINTS" id="PR00455">
    <property type="entry name" value="HTHTETR"/>
</dbReference>
<name>A0A1G7S7R0_9ACTN</name>
<dbReference type="PROSITE" id="PS50977">
    <property type="entry name" value="HTH_TETR_2"/>
    <property type="match status" value="1"/>
</dbReference>
<dbReference type="PANTHER" id="PTHR30055:SF238">
    <property type="entry name" value="MYCOFACTOCIN BIOSYNTHESIS TRANSCRIPTIONAL REGULATOR MFTR-RELATED"/>
    <property type="match status" value="1"/>
</dbReference>
<dbReference type="InterPro" id="IPR001647">
    <property type="entry name" value="HTH_TetR"/>
</dbReference>
<accession>A0A1G7S7R0</accession>
<keyword evidence="7" id="KW-1185">Reference proteome</keyword>
<reference evidence="6 7" key="1">
    <citation type="submission" date="2016-10" db="EMBL/GenBank/DDBJ databases">
        <authorList>
            <person name="de Groot N.N."/>
        </authorList>
    </citation>
    <scope>NUCLEOTIDE SEQUENCE [LARGE SCALE GENOMIC DNA]</scope>
    <source>
        <strain evidence="6 7">CPCC 201354</strain>
    </source>
</reference>
<dbReference type="AlphaFoldDB" id="A0A1G7S7R0"/>
<dbReference type="GO" id="GO:0003700">
    <property type="term" value="F:DNA-binding transcription factor activity"/>
    <property type="evidence" value="ECO:0007669"/>
    <property type="project" value="TreeGrafter"/>
</dbReference>
<dbReference type="OrthoDB" id="4709704at2"/>
<evidence type="ECO:0000256" key="4">
    <source>
        <dbReference type="PROSITE-ProRule" id="PRU00335"/>
    </source>
</evidence>
<evidence type="ECO:0000313" key="6">
    <source>
        <dbReference type="EMBL" id="SDG18982.1"/>
    </source>
</evidence>
<dbReference type="RefSeq" id="WP_093167878.1">
    <property type="nucleotide sequence ID" value="NZ_FNCN01000002.1"/>
</dbReference>
<feature type="domain" description="HTH tetR-type" evidence="5">
    <location>
        <begin position="13"/>
        <end position="73"/>
    </location>
</feature>
<feature type="DNA-binding region" description="H-T-H motif" evidence="4">
    <location>
        <begin position="36"/>
        <end position="55"/>
    </location>
</feature>
<dbReference type="Pfam" id="PF00440">
    <property type="entry name" value="TetR_N"/>
    <property type="match status" value="1"/>
</dbReference>
<dbReference type="Proteomes" id="UP000198923">
    <property type="component" value="Unassembled WGS sequence"/>
</dbReference>
<organism evidence="6 7">
    <name type="scientific">Sinosporangium album</name>
    <dbReference type="NCBI Taxonomy" id="504805"/>
    <lineage>
        <taxon>Bacteria</taxon>
        <taxon>Bacillati</taxon>
        <taxon>Actinomycetota</taxon>
        <taxon>Actinomycetes</taxon>
        <taxon>Streptosporangiales</taxon>
        <taxon>Streptosporangiaceae</taxon>
        <taxon>Sinosporangium</taxon>
    </lineage>
</organism>
<dbReference type="GO" id="GO:0000976">
    <property type="term" value="F:transcription cis-regulatory region binding"/>
    <property type="evidence" value="ECO:0007669"/>
    <property type="project" value="TreeGrafter"/>
</dbReference>
<protein>
    <submittedName>
        <fullName evidence="6">DNA-binding transcriptional regulator, AcrR family</fullName>
    </submittedName>
</protein>
<sequence length="197" mass="22322">MDQEAPLRERKRRRAQEAIIDAAFTLFTERGFADVTVAEIADRAEVGRTTFFRYFRDKQEVVFAREQHLIEQLRALGAERSERPQKAPTFREALDHTRRAVETIIAAVTADLDRYRLHERLIADNAELYDRKERKLTRLTEVVSDALQAQGTPPLEAALAAHMGLACYRAARAAAGPDPDKLKPAIDAAFDLLLHKT</sequence>
<proteinExistence type="predicted"/>
<keyword evidence="2 4" id="KW-0238">DNA-binding</keyword>
<dbReference type="EMBL" id="FNCN01000002">
    <property type="protein sequence ID" value="SDG18982.1"/>
    <property type="molecule type" value="Genomic_DNA"/>
</dbReference>
<dbReference type="Gene3D" id="1.10.357.10">
    <property type="entry name" value="Tetracycline Repressor, domain 2"/>
    <property type="match status" value="1"/>
</dbReference>
<dbReference type="InterPro" id="IPR009057">
    <property type="entry name" value="Homeodomain-like_sf"/>
</dbReference>
<keyword evidence="3" id="KW-0804">Transcription</keyword>
<keyword evidence="1" id="KW-0805">Transcription regulation</keyword>
<gene>
    <name evidence="6" type="ORF">SAMN05421505_102198</name>
</gene>
<evidence type="ECO:0000256" key="1">
    <source>
        <dbReference type="ARBA" id="ARBA00023015"/>
    </source>
</evidence>
<dbReference type="InterPro" id="IPR050109">
    <property type="entry name" value="HTH-type_TetR-like_transc_reg"/>
</dbReference>
<dbReference type="SUPFAM" id="SSF46689">
    <property type="entry name" value="Homeodomain-like"/>
    <property type="match status" value="1"/>
</dbReference>
<dbReference type="InterPro" id="IPR023772">
    <property type="entry name" value="DNA-bd_HTH_TetR-type_CS"/>
</dbReference>
<dbReference type="PROSITE" id="PS01081">
    <property type="entry name" value="HTH_TETR_1"/>
    <property type="match status" value="1"/>
</dbReference>
<evidence type="ECO:0000256" key="3">
    <source>
        <dbReference type="ARBA" id="ARBA00023163"/>
    </source>
</evidence>
<evidence type="ECO:0000256" key="2">
    <source>
        <dbReference type="ARBA" id="ARBA00023125"/>
    </source>
</evidence>